<evidence type="ECO:0000256" key="4">
    <source>
        <dbReference type="ARBA" id="ARBA00023136"/>
    </source>
</evidence>
<keyword evidence="4 6" id="KW-0472">Membrane</keyword>
<name>A0A6T1MQ15_9DINO</name>
<evidence type="ECO:0000313" key="9">
    <source>
        <dbReference type="EMBL" id="CAE4662820.1"/>
    </source>
</evidence>
<dbReference type="InterPro" id="IPR014710">
    <property type="entry name" value="RmlC-like_jellyroll"/>
</dbReference>
<feature type="domain" description="Ion transport" evidence="7">
    <location>
        <begin position="227"/>
        <end position="479"/>
    </location>
</feature>
<dbReference type="Pfam" id="PF00520">
    <property type="entry name" value="Ion_trans"/>
    <property type="match status" value="1"/>
</dbReference>
<dbReference type="PANTHER" id="PTHR10217">
    <property type="entry name" value="VOLTAGE AND LIGAND GATED POTASSIUM CHANNEL"/>
    <property type="match status" value="1"/>
</dbReference>
<dbReference type="EMBL" id="HBNR01085158">
    <property type="protein sequence ID" value="CAE4662819.1"/>
    <property type="molecule type" value="Transcribed_RNA"/>
</dbReference>
<feature type="transmembrane region" description="Helical" evidence="6">
    <location>
        <begin position="379"/>
        <end position="397"/>
    </location>
</feature>
<evidence type="ECO:0000256" key="2">
    <source>
        <dbReference type="ARBA" id="ARBA00022692"/>
    </source>
</evidence>
<feature type="compositionally biased region" description="Basic and acidic residues" evidence="5">
    <location>
        <begin position="717"/>
        <end position="731"/>
    </location>
</feature>
<dbReference type="Gene3D" id="2.60.120.10">
    <property type="entry name" value="Jelly Rolls"/>
    <property type="match status" value="1"/>
</dbReference>
<dbReference type="InterPro" id="IPR005821">
    <property type="entry name" value="Ion_trans_dom"/>
</dbReference>
<evidence type="ECO:0000256" key="3">
    <source>
        <dbReference type="ARBA" id="ARBA00022989"/>
    </source>
</evidence>
<sequence length="804" mass="89864">MWGLGLSSACSGRISNPSVDAFPTIGFQDALIQLGQLHTREITSMRQDFETAIQALRMENKTLRGKLTKVGISPEDAVLKSVDQELAIRAAEPSPAALALERAAALAAKASAYAKEGRREQLHAVEGGHAPSQATEFGDTTRTPIRKSVVLGLADDGEFKMKDVWNKSVIVRHWGSNLDAVMNGYGSGSSNQKVAMLAVDDSSEPDQGEDDMDLGCTIYPNSTFRLTWDLSGLTLISYDLISIPINLAFLPDPNPFIVCMDWVTLLFWTADMMQGFFLGYFDKGLYVSDNRRILKHYFSTWFIPDLIVVGPEWLMTVASQSLAGGDEGQVGELGKIMKGARAVRALRLLRLLKLQRIINLLYDLIENEHTFIVVNLAKLLVAILVLNHVIACTWYFIGRLCLENSVINWIEVASIQDDSAQYKYLSALHWSLTQFTPASMDISARNIWERAFSIVVLFFAMVAFSSIVASITGSMTSLRNMKTEDMKQFWLLRRYLRQRAVSTELSDRIQKYLEHELLKQSKLVQRKRITVLQHLSNALQSELTHALNSPFLIEHPFFRYLDTNMSVVMHRLCHMCLKPQSHAEGEVVFSAGEKATRMYFIKGNSTGTSLSTVIEYTSVDGVKLHPPPMKGEWLSEAVLWTDWRHQGKLHSISTNDLIAVEPAPFSDVMCVHPRPWYFAKSYAANFLKFLNGLDEHEAIDIIRDDGFYKTAVESCDSKHHTNGEGHEHEDGVTTNGSPALTEDVQGAAHVPSPVKLGTSRMSEGGGGSRHRTTPSPRPGSRRLTWPCRGIMPCDPWSRGGYFQR</sequence>
<feature type="region of interest" description="Disordered" evidence="5">
    <location>
        <begin position="717"/>
        <end position="786"/>
    </location>
</feature>
<gene>
    <name evidence="8" type="ORF">AMON00008_LOCUS60951</name>
    <name evidence="9" type="ORF">AMON00008_LOCUS60952</name>
</gene>
<comment type="subcellular location">
    <subcellularLocation>
        <location evidence="1">Membrane</location>
        <topology evidence="1">Multi-pass membrane protein</topology>
    </subcellularLocation>
</comment>
<accession>A0A6T1MQ15</accession>
<dbReference type="SUPFAM" id="SSF51206">
    <property type="entry name" value="cAMP-binding domain-like"/>
    <property type="match status" value="1"/>
</dbReference>
<feature type="compositionally biased region" description="Polar residues" evidence="5">
    <location>
        <begin position="132"/>
        <end position="141"/>
    </location>
</feature>
<dbReference type="Gene3D" id="1.10.287.70">
    <property type="match status" value="1"/>
</dbReference>
<dbReference type="SUPFAM" id="SSF81324">
    <property type="entry name" value="Voltage-gated potassium channels"/>
    <property type="match status" value="1"/>
</dbReference>
<dbReference type="AlphaFoldDB" id="A0A6T1MQ15"/>
<evidence type="ECO:0000256" key="6">
    <source>
        <dbReference type="SAM" id="Phobius"/>
    </source>
</evidence>
<keyword evidence="2 6" id="KW-0812">Transmembrane</keyword>
<dbReference type="PANTHER" id="PTHR10217:SF435">
    <property type="entry name" value="POTASSIUM VOLTAGE-GATED CHANNEL PROTEIN EAG"/>
    <property type="match status" value="1"/>
</dbReference>
<proteinExistence type="predicted"/>
<dbReference type="EMBL" id="HBNR01085159">
    <property type="protein sequence ID" value="CAE4662820.1"/>
    <property type="molecule type" value="Transcribed_RNA"/>
</dbReference>
<evidence type="ECO:0000259" key="7">
    <source>
        <dbReference type="Pfam" id="PF00520"/>
    </source>
</evidence>
<dbReference type="GO" id="GO:0005249">
    <property type="term" value="F:voltage-gated potassium channel activity"/>
    <property type="evidence" value="ECO:0007669"/>
    <property type="project" value="TreeGrafter"/>
</dbReference>
<dbReference type="GO" id="GO:0005886">
    <property type="term" value="C:plasma membrane"/>
    <property type="evidence" value="ECO:0007669"/>
    <property type="project" value="TreeGrafter"/>
</dbReference>
<evidence type="ECO:0000256" key="1">
    <source>
        <dbReference type="ARBA" id="ARBA00004141"/>
    </source>
</evidence>
<dbReference type="InterPro" id="IPR050818">
    <property type="entry name" value="KCNH_animal-type"/>
</dbReference>
<keyword evidence="3 6" id="KW-1133">Transmembrane helix</keyword>
<evidence type="ECO:0000313" key="8">
    <source>
        <dbReference type="EMBL" id="CAE4662819.1"/>
    </source>
</evidence>
<evidence type="ECO:0000256" key="5">
    <source>
        <dbReference type="SAM" id="MobiDB-lite"/>
    </source>
</evidence>
<protein>
    <recommendedName>
        <fullName evidence="7">Ion transport domain-containing protein</fullName>
    </recommendedName>
</protein>
<reference evidence="8" key="1">
    <citation type="submission" date="2021-01" db="EMBL/GenBank/DDBJ databases">
        <authorList>
            <person name="Corre E."/>
            <person name="Pelletier E."/>
            <person name="Niang G."/>
            <person name="Scheremetjew M."/>
            <person name="Finn R."/>
            <person name="Kale V."/>
            <person name="Holt S."/>
            <person name="Cochrane G."/>
            <person name="Meng A."/>
            <person name="Brown T."/>
            <person name="Cohen L."/>
        </authorList>
    </citation>
    <scope>NUCLEOTIDE SEQUENCE</scope>
    <source>
        <strain evidence="8">CCMP3105</strain>
    </source>
</reference>
<organism evidence="8">
    <name type="scientific">Alexandrium monilatum</name>
    <dbReference type="NCBI Taxonomy" id="311494"/>
    <lineage>
        <taxon>Eukaryota</taxon>
        <taxon>Sar</taxon>
        <taxon>Alveolata</taxon>
        <taxon>Dinophyceae</taxon>
        <taxon>Gonyaulacales</taxon>
        <taxon>Pyrocystaceae</taxon>
        <taxon>Alexandrium</taxon>
    </lineage>
</organism>
<feature type="region of interest" description="Disordered" evidence="5">
    <location>
        <begin position="121"/>
        <end position="141"/>
    </location>
</feature>
<feature type="transmembrane region" description="Helical" evidence="6">
    <location>
        <begin position="451"/>
        <end position="472"/>
    </location>
</feature>
<dbReference type="InterPro" id="IPR018490">
    <property type="entry name" value="cNMP-bd_dom_sf"/>
</dbReference>
<dbReference type="GO" id="GO:0042391">
    <property type="term" value="P:regulation of membrane potential"/>
    <property type="evidence" value="ECO:0007669"/>
    <property type="project" value="TreeGrafter"/>
</dbReference>